<keyword evidence="6" id="KW-0482">Metalloprotease</keyword>
<proteinExistence type="inferred from homology"/>
<keyword evidence="3" id="KW-0378">Hydrolase</keyword>
<keyword evidence="5" id="KW-0224">Dipeptidase</keyword>
<keyword evidence="8" id="KW-0472">Membrane</keyword>
<dbReference type="Gene3D" id="3.30.1380.10">
    <property type="match status" value="1"/>
</dbReference>
<dbReference type="GO" id="GO:0071555">
    <property type="term" value="P:cell wall organization"/>
    <property type="evidence" value="ECO:0007669"/>
    <property type="project" value="UniProtKB-KW"/>
</dbReference>
<evidence type="ECO:0000313" key="10">
    <source>
        <dbReference type="Proteomes" id="UP001201812"/>
    </source>
</evidence>
<reference evidence="9" key="1">
    <citation type="submission" date="2022-01" db="EMBL/GenBank/DDBJ databases">
        <title>Genome Sequence Resource for Two Populations of Ditylenchus destructor, the Migratory Endoparasitic Phytonematode.</title>
        <authorList>
            <person name="Zhang H."/>
            <person name="Lin R."/>
            <person name="Xie B."/>
        </authorList>
    </citation>
    <scope>NUCLEOTIDE SEQUENCE</scope>
    <source>
        <strain evidence="9">BazhouSP</strain>
    </source>
</reference>
<dbReference type="GO" id="GO:0006508">
    <property type="term" value="P:proteolysis"/>
    <property type="evidence" value="ECO:0007669"/>
    <property type="project" value="UniProtKB-KW"/>
</dbReference>
<dbReference type="InterPro" id="IPR000755">
    <property type="entry name" value="A_A_dipeptidase"/>
</dbReference>
<dbReference type="Proteomes" id="UP001201812">
    <property type="component" value="Unassembled WGS sequence"/>
</dbReference>
<keyword evidence="7" id="KW-0961">Cell wall biogenesis/degradation</keyword>
<dbReference type="PANTHER" id="PTHR43126:SF1">
    <property type="entry name" value="D-ALANYL-D-ALANINE DIPEPTIDASE"/>
    <property type="match status" value="1"/>
</dbReference>
<organism evidence="9 10">
    <name type="scientific">Ditylenchus destructor</name>
    <dbReference type="NCBI Taxonomy" id="166010"/>
    <lineage>
        <taxon>Eukaryota</taxon>
        <taxon>Metazoa</taxon>
        <taxon>Ecdysozoa</taxon>
        <taxon>Nematoda</taxon>
        <taxon>Chromadorea</taxon>
        <taxon>Rhabditida</taxon>
        <taxon>Tylenchina</taxon>
        <taxon>Tylenchomorpha</taxon>
        <taxon>Sphaerularioidea</taxon>
        <taxon>Anguinidae</taxon>
        <taxon>Anguininae</taxon>
        <taxon>Ditylenchus</taxon>
    </lineage>
</organism>
<dbReference type="GO" id="GO:0046872">
    <property type="term" value="F:metal ion binding"/>
    <property type="evidence" value="ECO:0007669"/>
    <property type="project" value="UniProtKB-KW"/>
</dbReference>
<keyword evidence="1" id="KW-0645">Protease</keyword>
<evidence type="ECO:0000313" key="9">
    <source>
        <dbReference type="EMBL" id="KAI1717997.1"/>
    </source>
</evidence>
<dbReference type="AlphaFoldDB" id="A0AAD4R8T0"/>
<comment type="caution">
    <text evidence="9">The sequence shown here is derived from an EMBL/GenBank/DDBJ whole genome shotgun (WGS) entry which is preliminary data.</text>
</comment>
<keyword evidence="10" id="KW-1185">Reference proteome</keyword>
<evidence type="ECO:0000256" key="8">
    <source>
        <dbReference type="SAM" id="Phobius"/>
    </source>
</evidence>
<feature type="transmembrane region" description="Helical" evidence="8">
    <location>
        <begin position="264"/>
        <end position="283"/>
    </location>
</feature>
<keyword evidence="2" id="KW-0479">Metal-binding</keyword>
<dbReference type="SUPFAM" id="SSF55166">
    <property type="entry name" value="Hedgehog/DD-peptidase"/>
    <property type="match status" value="1"/>
</dbReference>
<dbReference type="PANTHER" id="PTHR43126">
    <property type="entry name" value="D-ALANYL-D-ALANINE DIPEPTIDASE"/>
    <property type="match status" value="1"/>
</dbReference>
<evidence type="ECO:0000256" key="5">
    <source>
        <dbReference type="ARBA" id="ARBA00022997"/>
    </source>
</evidence>
<evidence type="ECO:0000256" key="4">
    <source>
        <dbReference type="ARBA" id="ARBA00022833"/>
    </source>
</evidence>
<name>A0AAD4R8T0_9BILA</name>
<dbReference type="EMBL" id="JAKKPZ010000008">
    <property type="protein sequence ID" value="KAI1717997.1"/>
    <property type="molecule type" value="Genomic_DNA"/>
</dbReference>
<evidence type="ECO:0000256" key="2">
    <source>
        <dbReference type="ARBA" id="ARBA00022723"/>
    </source>
</evidence>
<dbReference type="CDD" id="cd14817">
    <property type="entry name" value="D-Ala-D-Ala_dipeptidase_VanX"/>
    <property type="match status" value="1"/>
</dbReference>
<evidence type="ECO:0000256" key="1">
    <source>
        <dbReference type="ARBA" id="ARBA00022670"/>
    </source>
</evidence>
<dbReference type="InterPro" id="IPR009045">
    <property type="entry name" value="Zn_M74/Hedgehog-like"/>
</dbReference>
<keyword evidence="8" id="KW-1133">Transmembrane helix</keyword>
<dbReference type="GO" id="GO:0008237">
    <property type="term" value="F:metallopeptidase activity"/>
    <property type="evidence" value="ECO:0007669"/>
    <property type="project" value="UniProtKB-KW"/>
</dbReference>
<protein>
    <submittedName>
        <fullName evidence="9">D-ala-D-ala dipeptidase domain-containing protein</fullName>
    </submittedName>
</protein>
<dbReference type="HAMAP" id="MF_01924">
    <property type="entry name" value="A_A_dipeptidase"/>
    <property type="match status" value="1"/>
</dbReference>
<accession>A0AAD4R8T0</accession>
<evidence type="ECO:0000256" key="7">
    <source>
        <dbReference type="ARBA" id="ARBA00023316"/>
    </source>
</evidence>
<keyword evidence="4" id="KW-0862">Zinc</keyword>
<evidence type="ECO:0000256" key="6">
    <source>
        <dbReference type="ARBA" id="ARBA00023049"/>
    </source>
</evidence>
<keyword evidence="8" id="KW-0812">Transmembrane</keyword>
<evidence type="ECO:0000256" key="3">
    <source>
        <dbReference type="ARBA" id="ARBA00022801"/>
    </source>
</evidence>
<dbReference type="Pfam" id="PF01427">
    <property type="entry name" value="Peptidase_M15"/>
    <property type="match status" value="2"/>
</dbReference>
<dbReference type="GO" id="GO:0016805">
    <property type="term" value="F:dipeptidase activity"/>
    <property type="evidence" value="ECO:0007669"/>
    <property type="project" value="UniProtKB-KW"/>
</dbReference>
<dbReference type="PIRSF" id="PIRSF026671">
    <property type="entry name" value="AA_dipeptidase"/>
    <property type="match status" value="1"/>
</dbReference>
<sequence>MIRTFYFATYLMSQSYFINSLPEGFVFVQDVDPGIKESIRYSTNENFLGQPFVAYKNGASAILTLKAAQALSKVQKFLRGAGAGYSLVIYDAYRPMADVEFFSEMMKDEPNNDQKAKYYPFIDKHRIFAQGFLSPRSSHSRGSTVDLTLIERDKQVKAVHARDRILSDGRKIFYLDDNTVDMGSSFDLFDDASYINSSLVDPNARNMRNFLRQSMEKHGFVGYDKIWWHYTLRDEPYPNTYYDFAIEVRNATASPNGANGRKPSVAITNLSTTIAVLYIIAVIHRKLMYI</sequence>
<gene>
    <name evidence="9" type="ORF">DdX_06406</name>
</gene>